<name>A0A9Q8SHV5_9PEZI</name>
<reference evidence="1" key="1">
    <citation type="journal article" date="2021" name="Mol. Plant Microbe Interact.">
        <title>Complete Genome Sequence of the Plant-Pathogenic Fungus Colletotrichum lupini.</title>
        <authorList>
            <person name="Baroncelli R."/>
            <person name="Pensec F."/>
            <person name="Da Lio D."/>
            <person name="Boufleur T."/>
            <person name="Vicente I."/>
            <person name="Sarrocco S."/>
            <person name="Picot A."/>
            <person name="Baraldi E."/>
            <person name="Sukno S."/>
            <person name="Thon M."/>
            <person name="Le Floch G."/>
        </authorList>
    </citation>
    <scope>NUCLEOTIDE SEQUENCE</scope>
    <source>
        <strain evidence="1">IMI 504893</strain>
    </source>
</reference>
<proteinExistence type="predicted"/>
<dbReference type="Proteomes" id="UP000830671">
    <property type="component" value="Chromosome 2"/>
</dbReference>
<dbReference type="AlphaFoldDB" id="A0A9Q8SHV5"/>
<evidence type="ECO:0000313" key="1">
    <source>
        <dbReference type="EMBL" id="UQC77641.1"/>
    </source>
</evidence>
<gene>
    <name evidence="1" type="ORF">CLUP02_03110</name>
</gene>
<accession>A0A9Q8SHV5</accession>
<protein>
    <submittedName>
        <fullName evidence="1">Uncharacterized protein</fullName>
    </submittedName>
</protein>
<sequence length="128" mass="14188">MSPRPIIPLAAAAAAAAATSLFSRLRHYKVVIYNLVFRTKLLSCLFFFVCSQKNRSLWPPLVFPAQPSSNHPKETKGASERCDDYAGCVCPSSPTGKSIRDLRDASFGMVVQCLSSRHVLGDWYSYSR</sequence>
<keyword evidence="2" id="KW-1185">Reference proteome</keyword>
<dbReference type="KEGG" id="clup:CLUP02_03110"/>
<dbReference type="EMBL" id="CP019474">
    <property type="protein sequence ID" value="UQC77641.1"/>
    <property type="molecule type" value="Genomic_DNA"/>
</dbReference>
<organism evidence="1 2">
    <name type="scientific">Colletotrichum lupini</name>
    <dbReference type="NCBI Taxonomy" id="145971"/>
    <lineage>
        <taxon>Eukaryota</taxon>
        <taxon>Fungi</taxon>
        <taxon>Dikarya</taxon>
        <taxon>Ascomycota</taxon>
        <taxon>Pezizomycotina</taxon>
        <taxon>Sordariomycetes</taxon>
        <taxon>Hypocreomycetidae</taxon>
        <taxon>Glomerellales</taxon>
        <taxon>Glomerellaceae</taxon>
        <taxon>Colletotrichum</taxon>
        <taxon>Colletotrichum acutatum species complex</taxon>
    </lineage>
</organism>
<evidence type="ECO:0000313" key="2">
    <source>
        <dbReference type="Proteomes" id="UP000830671"/>
    </source>
</evidence>
<dbReference type="RefSeq" id="XP_049139280.1">
    <property type="nucleotide sequence ID" value="XM_049282137.1"/>
</dbReference>
<dbReference type="GeneID" id="73337147"/>